<feature type="region of interest" description="Disordered" evidence="1">
    <location>
        <begin position="1"/>
        <end position="76"/>
    </location>
</feature>
<dbReference type="Proteomes" id="UP000593571">
    <property type="component" value="Unassembled WGS sequence"/>
</dbReference>
<comment type="caution">
    <text evidence="2">The sequence shown here is derived from an EMBL/GenBank/DDBJ whole genome shotgun (WGS) entry which is preliminary data.</text>
</comment>
<organism evidence="2 3">
    <name type="scientific">Rousettus aegyptiacus</name>
    <name type="common">Egyptian fruit bat</name>
    <name type="synonym">Pteropus aegyptiacus</name>
    <dbReference type="NCBI Taxonomy" id="9407"/>
    <lineage>
        <taxon>Eukaryota</taxon>
        <taxon>Metazoa</taxon>
        <taxon>Chordata</taxon>
        <taxon>Craniata</taxon>
        <taxon>Vertebrata</taxon>
        <taxon>Euteleostomi</taxon>
        <taxon>Mammalia</taxon>
        <taxon>Eutheria</taxon>
        <taxon>Laurasiatheria</taxon>
        <taxon>Chiroptera</taxon>
        <taxon>Yinpterochiroptera</taxon>
        <taxon>Pteropodoidea</taxon>
        <taxon>Pteropodidae</taxon>
        <taxon>Rousettinae</taxon>
        <taxon>Rousettus</taxon>
    </lineage>
</organism>
<sequence>MLRVEREPRSGPCTLGRPRTRGAVRFAGPSSPDAACAVPASLPTPARWQPRGAPHSARGPRGTSPTPGSVRSPRPARGVCFSRPGDRGSAPLCALRSGLEVCPAEHLCPRRWPAPWVHGASLPVSPPEPLRGRTSLRTEPASAGVGAADSDAVAVCGLCISACSASPLASAHWMPVAAPTPAPQW</sequence>
<proteinExistence type="predicted"/>
<dbReference type="EMBL" id="JACASE010000004">
    <property type="protein sequence ID" value="KAF6475021.1"/>
    <property type="molecule type" value="Genomic_DNA"/>
</dbReference>
<evidence type="ECO:0000313" key="2">
    <source>
        <dbReference type="EMBL" id="KAF6475021.1"/>
    </source>
</evidence>
<keyword evidence="3" id="KW-1185">Reference proteome</keyword>
<gene>
    <name evidence="2" type="ORF">HJG63_011114</name>
</gene>
<name>A0A7J8HSR2_ROUAE</name>
<dbReference type="AlphaFoldDB" id="A0A7J8HSR2"/>
<reference evidence="2 3" key="1">
    <citation type="journal article" date="2020" name="Nature">
        <title>Six reference-quality genomes reveal evolution of bat adaptations.</title>
        <authorList>
            <person name="Jebb D."/>
            <person name="Huang Z."/>
            <person name="Pippel M."/>
            <person name="Hughes G.M."/>
            <person name="Lavrichenko K."/>
            <person name="Devanna P."/>
            <person name="Winkler S."/>
            <person name="Jermiin L.S."/>
            <person name="Skirmuntt E.C."/>
            <person name="Katzourakis A."/>
            <person name="Burkitt-Gray L."/>
            <person name="Ray D.A."/>
            <person name="Sullivan K.A.M."/>
            <person name="Roscito J.G."/>
            <person name="Kirilenko B.M."/>
            <person name="Davalos L.M."/>
            <person name="Corthals A.P."/>
            <person name="Power M.L."/>
            <person name="Jones G."/>
            <person name="Ransome R.D."/>
            <person name="Dechmann D.K.N."/>
            <person name="Locatelli A.G."/>
            <person name="Puechmaille S.J."/>
            <person name="Fedrigo O."/>
            <person name="Jarvis E.D."/>
            <person name="Hiller M."/>
            <person name="Vernes S.C."/>
            <person name="Myers E.W."/>
            <person name="Teeling E.C."/>
        </authorList>
    </citation>
    <scope>NUCLEOTIDE SEQUENCE [LARGE SCALE GENOMIC DNA]</scope>
    <source>
        <strain evidence="2">MRouAeg1</strain>
        <tissue evidence="2">Muscle</tissue>
    </source>
</reference>
<evidence type="ECO:0000313" key="3">
    <source>
        <dbReference type="Proteomes" id="UP000593571"/>
    </source>
</evidence>
<accession>A0A7J8HSR2</accession>
<evidence type="ECO:0000256" key="1">
    <source>
        <dbReference type="SAM" id="MobiDB-lite"/>
    </source>
</evidence>
<protein>
    <submittedName>
        <fullName evidence="2">Uncharacterized protein</fullName>
    </submittedName>
</protein>